<organism evidence="2">
    <name type="scientific">Opuntia streptacantha</name>
    <name type="common">Prickly pear cactus</name>
    <name type="synonym">Opuntia cardona</name>
    <dbReference type="NCBI Taxonomy" id="393608"/>
    <lineage>
        <taxon>Eukaryota</taxon>
        <taxon>Viridiplantae</taxon>
        <taxon>Streptophyta</taxon>
        <taxon>Embryophyta</taxon>
        <taxon>Tracheophyta</taxon>
        <taxon>Spermatophyta</taxon>
        <taxon>Magnoliopsida</taxon>
        <taxon>eudicotyledons</taxon>
        <taxon>Gunneridae</taxon>
        <taxon>Pentapetalae</taxon>
        <taxon>Caryophyllales</taxon>
        <taxon>Cactineae</taxon>
        <taxon>Cactaceae</taxon>
        <taxon>Opuntioideae</taxon>
        <taxon>Opuntia</taxon>
    </lineage>
</organism>
<feature type="region of interest" description="Disordered" evidence="1">
    <location>
        <begin position="42"/>
        <end position="61"/>
    </location>
</feature>
<reference evidence="2" key="2">
    <citation type="submission" date="2020-07" db="EMBL/GenBank/DDBJ databases">
        <authorList>
            <person name="Vera ALvarez R."/>
            <person name="Arias-Moreno D.M."/>
            <person name="Jimenez-Jacinto V."/>
            <person name="Jimenez-Bremont J.F."/>
            <person name="Swaminathan K."/>
            <person name="Moose S.P."/>
            <person name="Guerrero-Gonzalez M.L."/>
            <person name="Marino-Ramirez L."/>
            <person name="Landsman D."/>
            <person name="Rodriguez-Kessler M."/>
            <person name="Delgado-Sanchez P."/>
        </authorList>
    </citation>
    <scope>NUCLEOTIDE SEQUENCE</scope>
    <source>
        <tissue evidence="2">Cladode</tissue>
    </source>
</reference>
<dbReference type="PANTHER" id="PTHR38382:SF1">
    <property type="entry name" value="RNA-BINDING PROTEIN"/>
    <property type="match status" value="1"/>
</dbReference>
<evidence type="ECO:0000256" key="1">
    <source>
        <dbReference type="SAM" id="MobiDB-lite"/>
    </source>
</evidence>
<reference evidence="2" key="1">
    <citation type="journal article" date="2013" name="J. Plant Res.">
        <title>Effect of fungi and light on seed germination of three Opuntia species from semiarid lands of central Mexico.</title>
        <authorList>
            <person name="Delgado-Sanchez P."/>
            <person name="Jimenez-Bremont J.F."/>
            <person name="Guerrero-Gonzalez Mde L."/>
            <person name="Flores J."/>
        </authorList>
    </citation>
    <scope>NUCLEOTIDE SEQUENCE</scope>
    <source>
        <tissue evidence="2">Cladode</tissue>
    </source>
</reference>
<dbReference type="AlphaFoldDB" id="A0A7C9CJP1"/>
<protein>
    <submittedName>
        <fullName evidence="2">Uncharacterized protein</fullName>
    </submittedName>
</protein>
<sequence>MREREREHYQMKSRTSSSIRAPGQRSIPSTLLFRPIPKCSSVCREGSDAPPSQVPNGGRSPLSLSAFLDRKLHSTSVLPIHKAEKEILSSSLENKHLSESISKDQNRWEGPDEETRPAIEESVFKVFNDKQEVKVVKASSEGIADLKTEQARPDGDVNKHNKNHVVVLGDDPKPKRKAYGLFSHSGKRQRPFYNHYKSGTGWWDSDREGIDEDEVGAKEIWEGMGSATLGGLEWH</sequence>
<proteinExistence type="predicted"/>
<name>A0A7C9CJP1_OPUST</name>
<dbReference type="EMBL" id="GISG01026914">
    <property type="protein sequence ID" value="MBA4619821.1"/>
    <property type="molecule type" value="Transcribed_RNA"/>
</dbReference>
<feature type="compositionally biased region" description="Basic and acidic residues" evidence="1">
    <location>
        <begin position="1"/>
        <end position="10"/>
    </location>
</feature>
<accession>A0A7C9CJP1</accession>
<feature type="region of interest" description="Disordered" evidence="1">
    <location>
        <begin position="1"/>
        <end position="32"/>
    </location>
</feature>
<evidence type="ECO:0000313" key="2">
    <source>
        <dbReference type="EMBL" id="MBA4619821.1"/>
    </source>
</evidence>
<dbReference type="PANTHER" id="PTHR38382">
    <property type="entry name" value="RNA-BINDING PROTEIN"/>
    <property type="match status" value="1"/>
</dbReference>
<feature type="region of interest" description="Disordered" evidence="1">
    <location>
        <begin position="95"/>
        <end position="114"/>
    </location>
</feature>